<dbReference type="PANTHER" id="PTHR43047:SF72">
    <property type="entry name" value="OSMOSENSING HISTIDINE PROTEIN KINASE SLN1"/>
    <property type="match status" value="1"/>
</dbReference>
<feature type="region of interest" description="Disordered" evidence="7">
    <location>
        <begin position="760"/>
        <end position="779"/>
    </location>
</feature>
<dbReference type="GO" id="GO:0000155">
    <property type="term" value="F:phosphorelay sensor kinase activity"/>
    <property type="evidence" value="ECO:0007669"/>
    <property type="project" value="InterPro"/>
</dbReference>
<evidence type="ECO:0000256" key="1">
    <source>
        <dbReference type="ARBA" id="ARBA00000085"/>
    </source>
</evidence>
<keyword evidence="3 6" id="KW-0597">Phosphoprotein</keyword>
<organism evidence="10 11">
    <name type="scientific">Mycena rosella</name>
    <name type="common">Pink bonnet</name>
    <name type="synonym">Agaricus rosellus</name>
    <dbReference type="NCBI Taxonomy" id="1033263"/>
    <lineage>
        <taxon>Eukaryota</taxon>
        <taxon>Fungi</taxon>
        <taxon>Dikarya</taxon>
        <taxon>Basidiomycota</taxon>
        <taxon>Agaricomycotina</taxon>
        <taxon>Agaricomycetes</taxon>
        <taxon>Agaricomycetidae</taxon>
        <taxon>Agaricales</taxon>
        <taxon>Marasmiineae</taxon>
        <taxon>Mycenaceae</taxon>
        <taxon>Mycena</taxon>
    </lineage>
</organism>
<evidence type="ECO:0000313" key="11">
    <source>
        <dbReference type="Proteomes" id="UP001221757"/>
    </source>
</evidence>
<dbReference type="GO" id="GO:0009927">
    <property type="term" value="F:histidine phosphotransfer kinase activity"/>
    <property type="evidence" value="ECO:0007669"/>
    <property type="project" value="TreeGrafter"/>
</dbReference>
<dbReference type="SMART" id="SM00448">
    <property type="entry name" value="REC"/>
    <property type="match status" value="1"/>
</dbReference>
<dbReference type="Pfam" id="PF02518">
    <property type="entry name" value="HATPase_c"/>
    <property type="match status" value="1"/>
</dbReference>
<dbReference type="PRINTS" id="PR00344">
    <property type="entry name" value="BCTRLSENSOR"/>
</dbReference>
<dbReference type="InterPro" id="IPR003594">
    <property type="entry name" value="HATPase_dom"/>
</dbReference>
<accession>A0AAD7G4E0</accession>
<dbReference type="Proteomes" id="UP001221757">
    <property type="component" value="Unassembled WGS sequence"/>
</dbReference>
<dbReference type="EC" id="2.7.13.3" evidence="2"/>
<dbReference type="Pfam" id="PF00512">
    <property type="entry name" value="HisKA"/>
    <property type="match status" value="1"/>
</dbReference>
<dbReference type="InterPro" id="IPR036097">
    <property type="entry name" value="HisK_dim/P_sf"/>
</dbReference>
<evidence type="ECO:0000259" key="8">
    <source>
        <dbReference type="PROSITE" id="PS50109"/>
    </source>
</evidence>
<feature type="compositionally biased region" description="Polar residues" evidence="7">
    <location>
        <begin position="45"/>
        <end position="56"/>
    </location>
</feature>
<dbReference type="PANTHER" id="PTHR43047">
    <property type="entry name" value="TWO-COMPONENT HISTIDINE PROTEIN KINASE"/>
    <property type="match status" value="1"/>
</dbReference>
<dbReference type="SUPFAM" id="SSF52172">
    <property type="entry name" value="CheY-like"/>
    <property type="match status" value="1"/>
</dbReference>
<comment type="caution">
    <text evidence="10">The sequence shown here is derived from an EMBL/GenBank/DDBJ whole genome shotgun (WGS) entry which is preliminary data.</text>
</comment>
<dbReference type="Gene3D" id="1.10.287.130">
    <property type="match status" value="1"/>
</dbReference>
<dbReference type="AlphaFoldDB" id="A0AAD7G4E0"/>
<dbReference type="SMART" id="SM00387">
    <property type="entry name" value="HATPase_c"/>
    <property type="match status" value="1"/>
</dbReference>
<dbReference type="SMART" id="SM00388">
    <property type="entry name" value="HisKA"/>
    <property type="match status" value="1"/>
</dbReference>
<dbReference type="GO" id="GO:0005886">
    <property type="term" value="C:plasma membrane"/>
    <property type="evidence" value="ECO:0007669"/>
    <property type="project" value="TreeGrafter"/>
</dbReference>
<protein>
    <recommendedName>
        <fullName evidence="2">histidine kinase</fullName>
        <ecNumber evidence="2">2.7.13.3</ecNumber>
    </recommendedName>
</protein>
<comment type="catalytic activity">
    <reaction evidence="1">
        <text>ATP + protein L-histidine = ADP + protein N-phospho-L-histidine.</text>
        <dbReference type="EC" id="2.7.13.3"/>
    </reaction>
</comment>
<dbReference type="CDD" id="cd00082">
    <property type="entry name" value="HisKA"/>
    <property type="match status" value="1"/>
</dbReference>
<dbReference type="PROSITE" id="PS50110">
    <property type="entry name" value="RESPONSE_REGULATORY"/>
    <property type="match status" value="1"/>
</dbReference>
<dbReference type="CDD" id="cd17546">
    <property type="entry name" value="REC_hyHK_CKI1_RcsC-like"/>
    <property type="match status" value="1"/>
</dbReference>
<evidence type="ECO:0000259" key="9">
    <source>
        <dbReference type="PROSITE" id="PS50110"/>
    </source>
</evidence>
<feature type="compositionally biased region" description="Basic residues" evidence="7">
    <location>
        <begin position="339"/>
        <end position="350"/>
    </location>
</feature>
<proteinExistence type="predicted"/>
<evidence type="ECO:0000256" key="7">
    <source>
        <dbReference type="SAM" id="MobiDB-lite"/>
    </source>
</evidence>
<dbReference type="EMBL" id="JARKIE010000218">
    <property type="protein sequence ID" value="KAJ7664912.1"/>
    <property type="molecule type" value="Genomic_DNA"/>
</dbReference>
<evidence type="ECO:0000256" key="6">
    <source>
        <dbReference type="PROSITE-ProRule" id="PRU00169"/>
    </source>
</evidence>
<evidence type="ECO:0000313" key="10">
    <source>
        <dbReference type="EMBL" id="KAJ7664912.1"/>
    </source>
</evidence>
<sequence length="959" mass="103809">MSNPSGSAPSCSSTTTTLSFVEHYLQGDFPTDGPPDQPSDLCFAPNNSAPQATEDQETHASLQSVATSVKDFFREHGFLPALKTISGALENDRTLAIKRFNLDDPKMWPVIDRCARIANALFKAPILVTLIHADTQFVLAAVDCAYKPREPLIYQQSLCSHTALRTDGSMLEIVPQPDTQADWRFKHIPAPSFAREDGGPAVPVGSLCVLGNSPRPPMTPAERGALVDLSHLLSTEIQRVFQETRERKETLRRNFVSGLITDLSSFHSTISPPVVAPPVGSTARKAPNPESEFRMLSATSDVRRMLDSDFACLVDLSSLHPSWAATAPDRKTVARTVSRSKHGWIGHQRGKSFPPSSPGGTSQASTAPGLRVIDYSCSDRCENYSPEAVFGASRAMHPLIAFLRTYTETSTSGYAHIGCDGVLQCLLPRDSQAHIAIPLFNNAQPALLLLVSSKTSLCVYEPADVSFASTFAVLCLGSLAKIKLIKADAAKTTFFSTISHEMRTPLHGLLSQLELIREFAPKEFIAETDTFLQTAEVCGITLRDVLNDVLDFGKQEHGGESQVRCTEADLSVLAIEVMSVAYGRRRQWESVTGESESAVQVHVAIEDSSTGWGALVDVGGLRRVLLNLASNALKYTPKGSIVLSLRELELETPTLEPSDGRRLIEFSMMDTGIGMSSEYKDDIFTPFSQESIFNPGSGLGMSISEAILSKLGGEITISSELGKGTTVTFTLLVEFFQLRPVSTAGDAPRTVRRTLISQDAGAPFERAGSAPSPPPDTPPCLHTPTQPVWRPDSCAAPPEPSPSLPVKPPMDVRVLVVDDNAIGRKILTTLLMRKGVPFREASDGLEALTVYREFLPNLVWTDVSMPVMDGIESARQMRIIENELEIRPPAHIVALTGLSSHGEMNEGLLGEAALDEWLVKGQANLKTLTSCLEKVQRAVRRRRGSSVSSAASSGAPTAA</sequence>
<keyword evidence="4" id="KW-0808">Transferase</keyword>
<keyword evidence="5" id="KW-0418">Kinase</keyword>
<feature type="modified residue" description="4-aspartylphosphate" evidence="6">
    <location>
        <position position="862"/>
    </location>
</feature>
<dbReference type="Gene3D" id="3.30.565.10">
    <property type="entry name" value="Histidine kinase-like ATPase, C-terminal domain"/>
    <property type="match status" value="1"/>
</dbReference>
<dbReference type="InterPro" id="IPR005467">
    <property type="entry name" value="His_kinase_dom"/>
</dbReference>
<dbReference type="SUPFAM" id="SSF47384">
    <property type="entry name" value="Homodimeric domain of signal transducing histidine kinase"/>
    <property type="match status" value="1"/>
</dbReference>
<dbReference type="Pfam" id="PF00072">
    <property type="entry name" value="Response_reg"/>
    <property type="match status" value="1"/>
</dbReference>
<evidence type="ECO:0000256" key="2">
    <source>
        <dbReference type="ARBA" id="ARBA00012438"/>
    </source>
</evidence>
<feature type="domain" description="Response regulatory" evidence="9">
    <location>
        <begin position="813"/>
        <end position="935"/>
    </location>
</feature>
<evidence type="ECO:0000256" key="4">
    <source>
        <dbReference type="ARBA" id="ARBA00022679"/>
    </source>
</evidence>
<dbReference type="Gene3D" id="3.40.50.2300">
    <property type="match status" value="1"/>
</dbReference>
<keyword evidence="11" id="KW-1185">Reference proteome</keyword>
<reference evidence="10" key="1">
    <citation type="submission" date="2023-03" db="EMBL/GenBank/DDBJ databases">
        <title>Massive genome expansion in bonnet fungi (Mycena s.s.) driven by repeated elements and novel gene families across ecological guilds.</title>
        <authorList>
            <consortium name="Lawrence Berkeley National Laboratory"/>
            <person name="Harder C.B."/>
            <person name="Miyauchi S."/>
            <person name="Viragh M."/>
            <person name="Kuo A."/>
            <person name="Thoen E."/>
            <person name="Andreopoulos B."/>
            <person name="Lu D."/>
            <person name="Skrede I."/>
            <person name="Drula E."/>
            <person name="Henrissat B."/>
            <person name="Morin E."/>
            <person name="Kohler A."/>
            <person name="Barry K."/>
            <person name="LaButti K."/>
            <person name="Morin E."/>
            <person name="Salamov A."/>
            <person name="Lipzen A."/>
            <person name="Mereny Z."/>
            <person name="Hegedus B."/>
            <person name="Baldrian P."/>
            <person name="Stursova M."/>
            <person name="Weitz H."/>
            <person name="Taylor A."/>
            <person name="Grigoriev I.V."/>
            <person name="Nagy L.G."/>
            <person name="Martin F."/>
            <person name="Kauserud H."/>
        </authorList>
    </citation>
    <scope>NUCLEOTIDE SEQUENCE</scope>
    <source>
        <strain evidence="10">CBHHK067</strain>
    </source>
</reference>
<dbReference type="PROSITE" id="PS50109">
    <property type="entry name" value="HIS_KIN"/>
    <property type="match status" value="1"/>
</dbReference>
<dbReference type="InterPro" id="IPR036890">
    <property type="entry name" value="HATPase_C_sf"/>
</dbReference>
<dbReference type="InterPro" id="IPR001789">
    <property type="entry name" value="Sig_transdc_resp-reg_receiver"/>
</dbReference>
<feature type="domain" description="Histidine kinase" evidence="8">
    <location>
        <begin position="497"/>
        <end position="735"/>
    </location>
</feature>
<dbReference type="InterPro" id="IPR011006">
    <property type="entry name" value="CheY-like_superfamily"/>
</dbReference>
<name>A0AAD7G4E0_MYCRO</name>
<dbReference type="SUPFAM" id="SSF55874">
    <property type="entry name" value="ATPase domain of HSP90 chaperone/DNA topoisomerase II/histidine kinase"/>
    <property type="match status" value="1"/>
</dbReference>
<feature type="region of interest" description="Disordered" evidence="7">
    <location>
        <begin position="339"/>
        <end position="367"/>
    </location>
</feature>
<evidence type="ECO:0000256" key="5">
    <source>
        <dbReference type="ARBA" id="ARBA00022777"/>
    </source>
</evidence>
<dbReference type="InterPro" id="IPR003661">
    <property type="entry name" value="HisK_dim/P_dom"/>
</dbReference>
<evidence type="ECO:0000256" key="3">
    <source>
        <dbReference type="ARBA" id="ARBA00022553"/>
    </source>
</evidence>
<gene>
    <name evidence="10" type="ORF">B0H17DRAFT_1091127</name>
</gene>
<dbReference type="InterPro" id="IPR004358">
    <property type="entry name" value="Sig_transdc_His_kin-like_C"/>
</dbReference>
<feature type="region of interest" description="Disordered" evidence="7">
    <location>
        <begin position="25"/>
        <end position="56"/>
    </location>
</feature>